<dbReference type="InterPro" id="IPR000906">
    <property type="entry name" value="ZU5_dom"/>
</dbReference>
<dbReference type="Gene3D" id="1.10.533.10">
    <property type="entry name" value="Death Domain, Fas"/>
    <property type="match status" value="1"/>
</dbReference>
<feature type="domain" description="ZU5" evidence="2">
    <location>
        <begin position="147"/>
        <end position="228"/>
    </location>
</feature>
<evidence type="ECO:0000313" key="3">
    <source>
        <dbReference type="EMBL" id="CAI8041712.1"/>
    </source>
</evidence>
<feature type="compositionally biased region" description="Basic residues" evidence="1">
    <location>
        <begin position="89"/>
        <end position="100"/>
    </location>
</feature>
<feature type="compositionally biased region" description="Low complexity" evidence="1">
    <location>
        <begin position="445"/>
        <end position="467"/>
    </location>
</feature>
<feature type="compositionally biased region" description="Polar residues" evidence="1">
    <location>
        <begin position="52"/>
        <end position="75"/>
    </location>
</feature>
<dbReference type="InterPro" id="IPR011029">
    <property type="entry name" value="DEATH-like_dom_sf"/>
</dbReference>
<protein>
    <recommendedName>
        <fullName evidence="2">ZU5 domain-containing protein</fullName>
    </recommendedName>
</protein>
<accession>A0AA35X8Q2</accession>
<feature type="region of interest" description="Disordered" evidence="1">
    <location>
        <begin position="445"/>
        <end position="487"/>
    </location>
</feature>
<proteinExistence type="predicted"/>
<reference evidence="3" key="1">
    <citation type="submission" date="2023-03" db="EMBL/GenBank/DDBJ databases">
        <authorList>
            <person name="Steffen K."/>
            <person name="Cardenas P."/>
        </authorList>
    </citation>
    <scope>NUCLEOTIDE SEQUENCE</scope>
</reference>
<feature type="compositionally biased region" description="Low complexity" evidence="1">
    <location>
        <begin position="76"/>
        <end position="87"/>
    </location>
</feature>
<organism evidence="3 4">
    <name type="scientific">Geodia barretti</name>
    <name type="common">Barrett's horny sponge</name>
    <dbReference type="NCBI Taxonomy" id="519541"/>
    <lineage>
        <taxon>Eukaryota</taxon>
        <taxon>Metazoa</taxon>
        <taxon>Porifera</taxon>
        <taxon>Demospongiae</taxon>
        <taxon>Heteroscleromorpha</taxon>
        <taxon>Tetractinellida</taxon>
        <taxon>Astrophorina</taxon>
        <taxon>Geodiidae</taxon>
        <taxon>Geodia</taxon>
    </lineage>
</organism>
<gene>
    <name evidence="3" type="ORF">GBAR_LOCUS23152</name>
</gene>
<dbReference type="EMBL" id="CASHTH010003201">
    <property type="protein sequence ID" value="CAI8041712.1"/>
    <property type="molecule type" value="Genomic_DNA"/>
</dbReference>
<evidence type="ECO:0000256" key="1">
    <source>
        <dbReference type="SAM" id="MobiDB-lite"/>
    </source>
</evidence>
<keyword evidence="4" id="KW-1185">Reference proteome</keyword>
<evidence type="ECO:0000259" key="2">
    <source>
        <dbReference type="Pfam" id="PF00791"/>
    </source>
</evidence>
<dbReference type="Proteomes" id="UP001174909">
    <property type="component" value="Unassembled WGS sequence"/>
</dbReference>
<dbReference type="AlphaFoldDB" id="A0AA35X8Q2"/>
<dbReference type="Gene3D" id="2.60.220.30">
    <property type="match status" value="1"/>
</dbReference>
<feature type="region of interest" description="Disordered" evidence="1">
    <location>
        <begin position="37"/>
        <end position="100"/>
    </location>
</feature>
<name>A0AA35X8Q2_GEOBA</name>
<feature type="non-terminal residue" evidence="3">
    <location>
        <position position="1"/>
    </location>
</feature>
<comment type="caution">
    <text evidence="3">The sequence shown here is derived from an EMBL/GenBank/DDBJ whole genome shotgun (WGS) entry which is preliminary data.</text>
</comment>
<dbReference type="Pfam" id="PF00791">
    <property type="entry name" value="ZU5"/>
    <property type="match status" value="1"/>
</dbReference>
<sequence length="571" mass="64667">TKTVAPHWSFYPADEEQPCYDAVISLLRVHIGGNSHSTTLPSHHMSVPETGGQESYQDTPPTQQDSSTVGQDTPPTQHDIIDTTQITSRQKRHFSQARRRVKQIFNDLDRRLKSADKKDQSESRIPSGYKFDNKHPGIQFFGGPWKQSVTSAGAHITWREEIGVEFDIPPGAVPEGRELDLSVWPCFNGPFLLPDGYELASPVFLIPPTFEFSREITVTLWHFSNLETVEDSERMVFLSAPSTPHTKQAGKKPVYQFRVLGKGVFEPRRNYGQISLTHFCFGGIGRKHKKHSSPSDSPVSKKPRDNRYVYQVYQDKQFGDRAIFSAFLDHKLHSTELEEHVKKYWPQLWSPSSVPISIEGDRVKLQWPSNTGWVITPHREPCELTKDMVDSHQRHPYPPMIMLQVEKAPTSSTLSPSIRVDIVGIREQGERFILTPKLRQTGLNLQSSLSSPSHTLQSSQMVSYSSSREQADTAGASVEQARQRSSHPNLRDLLNNITTTKWYVFGLQLTSNIEELNTIKTDNKGDAKTALQETLNLVLREDPDLSWQKVVEALQTIGEVAMARTINKEFC</sequence>
<evidence type="ECO:0000313" key="4">
    <source>
        <dbReference type="Proteomes" id="UP001174909"/>
    </source>
</evidence>